<keyword evidence="1" id="KW-0812">Transmembrane</keyword>
<accession>A0ABR9E1F7</accession>
<keyword evidence="3" id="KW-1185">Reference proteome</keyword>
<sequence length="51" mass="5928">MSIIVPILLKHDHFSVLNNLLTTLKIIYIEQLCIIILALLLRYFLVAIIDH</sequence>
<dbReference type="Proteomes" id="UP000648482">
    <property type="component" value="Unassembled WGS sequence"/>
</dbReference>
<evidence type="ECO:0000313" key="3">
    <source>
        <dbReference type="Proteomes" id="UP000648482"/>
    </source>
</evidence>
<organism evidence="2 3">
    <name type="scientific">Pseudoalteromonas aliena SW19</name>
    <dbReference type="NCBI Taxonomy" id="1314866"/>
    <lineage>
        <taxon>Bacteria</taxon>
        <taxon>Pseudomonadati</taxon>
        <taxon>Pseudomonadota</taxon>
        <taxon>Gammaproteobacteria</taxon>
        <taxon>Alteromonadales</taxon>
        <taxon>Pseudoalteromonadaceae</taxon>
        <taxon>Pseudoalteromonas</taxon>
    </lineage>
</organism>
<gene>
    <name evidence="2" type="ORF">PALI_a0512</name>
</gene>
<protein>
    <submittedName>
        <fullName evidence="2">Uncharacterized protein</fullName>
    </submittedName>
</protein>
<keyword evidence="1" id="KW-1133">Transmembrane helix</keyword>
<comment type="caution">
    <text evidence="2">The sequence shown here is derived from an EMBL/GenBank/DDBJ whole genome shotgun (WGS) entry which is preliminary data.</text>
</comment>
<evidence type="ECO:0000256" key="1">
    <source>
        <dbReference type="SAM" id="Phobius"/>
    </source>
</evidence>
<proteinExistence type="predicted"/>
<keyword evidence="1" id="KW-0472">Membrane</keyword>
<evidence type="ECO:0000313" key="2">
    <source>
        <dbReference type="EMBL" id="MBE0359274.1"/>
    </source>
</evidence>
<dbReference type="EMBL" id="AQGU01000025">
    <property type="protein sequence ID" value="MBE0359274.1"/>
    <property type="molecule type" value="Genomic_DNA"/>
</dbReference>
<name>A0ABR9E1F7_9GAMM</name>
<feature type="transmembrane region" description="Helical" evidence="1">
    <location>
        <begin position="26"/>
        <end position="49"/>
    </location>
</feature>
<reference evidence="2 3" key="1">
    <citation type="submission" date="2015-06" db="EMBL/GenBank/DDBJ databases">
        <title>Genome sequence of Pseudoalteromonas aliena.</title>
        <authorList>
            <person name="Xie B.-B."/>
            <person name="Rong J.-C."/>
            <person name="Qin Q.-L."/>
            <person name="Zhang Y.-Z."/>
        </authorList>
    </citation>
    <scope>NUCLEOTIDE SEQUENCE [LARGE SCALE GENOMIC DNA]</scope>
    <source>
        <strain evidence="2 3">SW19</strain>
    </source>
</reference>